<dbReference type="InterPro" id="IPR021345">
    <property type="entry name" value="DUF2961"/>
</dbReference>
<dbReference type="Gene3D" id="2.60.120.1390">
    <property type="match status" value="1"/>
</dbReference>
<dbReference type="AlphaFoldDB" id="A0A7S7SJ53"/>
<dbReference type="Proteomes" id="UP000593892">
    <property type="component" value="Chromosome"/>
</dbReference>
<evidence type="ECO:0000313" key="2">
    <source>
        <dbReference type="Proteomes" id="UP000593892"/>
    </source>
</evidence>
<accession>A0A7S7SJ53</accession>
<name>A0A7S7SJ53_PALFE</name>
<keyword evidence="2" id="KW-1185">Reference proteome</keyword>
<sequence>MKPLAAVMIVLSFTSQAQELYRRQPAAQTRWATFENPKAAKGQAGLENKGAKGRPFQPLAAGETKTLLDVQGSGSVRRIWITISDRDPATLRTLKLEMYWDGAKTPAVSVPFGDFFGAIHGRAVKLENEFFVNPEGRSFNCYIPMPFRTGARITLTNESGHLVKHLFYDVDFLATAKPDPEALYFHAIWRREQPTQLGHDFEILPQVKGEGRFLGTHVGVIAAPDLTGWWGEGEVKMFLDGDTAQPTIAGTGTEDYIGTGWGQGLYQTRFMGSTVGDKETRQYAFYRYHVPDPVYFHTGLRVTLQQMGGDSKANVVKLLERGAAIRPVSIDVGGELVPLMDKPDGYILAADPAPADSWVNMYQRQDVSAVALFYLNAAENGLPPLAPVAQRTAALPSPPEAK</sequence>
<reference evidence="1 2" key="1">
    <citation type="submission" date="2020-10" db="EMBL/GenBank/DDBJ databases">
        <title>Complete genome sequence of Paludibaculum fermentans P105T, a facultatively anaerobic acidobacterium capable of dissimilatory Fe(III) reduction.</title>
        <authorList>
            <person name="Dedysh S.N."/>
            <person name="Beletsky A.V."/>
            <person name="Kulichevskaya I.S."/>
            <person name="Mardanov A.V."/>
            <person name="Ravin N.V."/>
        </authorList>
    </citation>
    <scope>NUCLEOTIDE SEQUENCE [LARGE SCALE GENOMIC DNA]</scope>
    <source>
        <strain evidence="1 2">P105</strain>
    </source>
</reference>
<organism evidence="1 2">
    <name type="scientific">Paludibaculum fermentans</name>
    <dbReference type="NCBI Taxonomy" id="1473598"/>
    <lineage>
        <taxon>Bacteria</taxon>
        <taxon>Pseudomonadati</taxon>
        <taxon>Acidobacteriota</taxon>
        <taxon>Terriglobia</taxon>
        <taxon>Bryobacterales</taxon>
        <taxon>Bryobacteraceae</taxon>
        <taxon>Paludibaculum</taxon>
    </lineage>
</organism>
<dbReference type="KEGG" id="pfer:IRI77_34035"/>
<proteinExistence type="predicted"/>
<protein>
    <submittedName>
        <fullName evidence="1">DUF2961 domain-containing protein</fullName>
    </submittedName>
</protein>
<dbReference type="RefSeq" id="WP_194449379.1">
    <property type="nucleotide sequence ID" value="NZ_CP063849.1"/>
</dbReference>
<evidence type="ECO:0000313" key="1">
    <source>
        <dbReference type="EMBL" id="QOY87712.1"/>
    </source>
</evidence>
<gene>
    <name evidence="1" type="ORF">IRI77_34035</name>
</gene>
<dbReference type="Pfam" id="PF11175">
    <property type="entry name" value="DUF2961"/>
    <property type="match status" value="1"/>
</dbReference>
<dbReference type="EMBL" id="CP063849">
    <property type="protein sequence ID" value="QOY87712.1"/>
    <property type="molecule type" value="Genomic_DNA"/>
</dbReference>